<keyword evidence="2 5" id="KW-0808">Transferase</keyword>
<evidence type="ECO:0000256" key="2">
    <source>
        <dbReference type="ARBA" id="ARBA00022679"/>
    </source>
</evidence>
<dbReference type="EC" id="2.1.1.222" evidence="5"/>
<accession>A0A3B1ABE6</accession>
<keyword evidence="4" id="KW-0949">S-adenosyl-L-methionine</keyword>
<dbReference type="InterPro" id="IPR010233">
    <property type="entry name" value="UbiG_MeTrfase"/>
</dbReference>
<dbReference type="EMBL" id="UOFW01000037">
    <property type="protein sequence ID" value="VAX03076.1"/>
    <property type="molecule type" value="Genomic_DNA"/>
</dbReference>
<gene>
    <name evidence="5" type="ORF">MNBD_ALPHA03-718</name>
</gene>
<dbReference type="GO" id="GO:0005739">
    <property type="term" value="C:mitochondrion"/>
    <property type="evidence" value="ECO:0007669"/>
    <property type="project" value="TreeGrafter"/>
</dbReference>
<dbReference type="HAMAP" id="MF_00472">
    <property type="entry name" value="UbiG"/>
    <property type="match status" value="1"/>
</dbReference>
<dbReference type="GO" id="GO:0061542">
    <property type="term" value="F:3-demethylubiquinol 3-O-methyltransferase activity"/>
    <property type="evidence" value="ECO:0007669"/>
    <property type="project" value="UniProtKB-EC"/>
</dbReference>
<dbReference type="SUPFAM" id="SSF53335">
    <property type="entry name" value="S-adenosyl-L-methionine-dependent methyltransferases"/>
    <property type="match status" value="1"/>
</dbReference>
<dbReference type="Gene3D" id="3.40.50.150">
    <property type="entry name" value="Vaccinia Virus protein VP39"/>
    <property type="match status" value="1"/>
</dbReference>
<proteinExistence type="inferred from homology"/>
<keyword evidence="1 5" id="KW-0489">Methyltransferase</keyword>
<dbReference type="GO" id="GO:0102208">
    <property type="term" value="F:2-polyprenyl-6-hydroxyphenol methylase activity"/>
    <property type="evidence" value="ECO:0007669"/>
    <property type="project" value="UniProtKB-EC"/>
</dbReference>
<dbReference type="NCBIfam" id="TIGR01983">
    <property type="entry name" value="UbiG"/>
    <property type="match status" value="1"/>
</dbReference>
<dbReference type="AlphaFoldDB" id="A0A3B1ABE6"/>
<dbReference type="CDD" id="cd02440">
    <property type="entry name" value="AdoMet_MTases"/>
    <property type="match status" value="1"/>
</dbReference>
<dbReference type="InterPro" id="IPR029063">
    <property type="entry name" value="SAM-dependent_MTases_sf"/>
</dbReference>
<dbReference type="GO" id="GO:0032259">
    <property type="term" value="P:methylation"/>
    <property type="evidence" value="ECO:0007669"/>
    <property type="project" value="UniProtKB-KW"/>
</dbReference>
<keyword evidence="3" id="KW-0831">Ubiquinone biosynthesis</keyword>
<evidence type="ECO:0000256" key="3">
    <source>
        <dbReference type="ARBA" id="ARBA00022688"/>
    </source>
</evidence>
<dbReference type="PANTHER" id="PTHR43464">
    <property type="entry name" value="METHYLTRANSFERASE"/>
    <property type="match status" value="1"/>
</dbReference>
<reference evidence="5" key="1">
    <citation type="submission" date="2018-06" db="EMBL/GenBank/DDBJ databases">
        <authorList>
            <person name="Zhirakovskaya E."/>
        </authorList>
    </citation>
    <scope>NUCLEOTIDE SEQUENCE</scope>
</reference>
<evidence type="ECO:0000256" key="1">
    <source>
        <dbReference type="ARBA" id="ARBA00022603"/>
    </source>
</evidence>
<dbReference type="PANTHER" id="PTHR43464:SF19">
    <property type="entry name" value="UBIQUINONE BIOSYNTHESIS O-METHYLTRANSFERASE, MITOCHONDRIAL"/>
    <property type="match status" value="1"/>
</dbReference>
<evidence type="ECO:0000256" key="4">
    <source>
        <dbReference type="ARBA" id="ARBA00022691"/>
    </source>
</evidence>
<protein>
    <submittedName>
        <fullName evidence="5">3-demethylubiquinol 3-O-methyltransferase @ 2-polyprenyl-6-hydroxyphenyl methylase</fullName>
        <ecNumber evidence="5">2.1.1.222</ecNumber>
        <ecNumber evidence="5">2.1.1.64</ecNumber>
    </submittedName>
</protein>
<sequence>MTKKQKKTDFAPDSENVSASVDPDEVAHFSAMAATWWDPNGPFKPLHKLNPTRIAYAKNVLCRHFGRDPKINFPLKGLRILDIGCGGGLLSEPMSRLGATIVGADASEKNIKTAQAHAAEMGLDIDYQNITAEALAKAGETFDAILNMEVIEHVADIPSFLNACHSLLKDEGCMVLSTLNRTAKSWAMAIAGAEYIMRWLPKGTHDWHKFLKPSELARALRNSRFDTNDIKGMVYHPLSGQWSLDDKDFAVNYLVLAQKTPNA</sequence>
<dbReference type="Pfam" id="PF13489">
    <property type="entry name" value="Methyltransf_23"/>
    <property type="match status" value="1"/>
</dbReference>
<name>A0A3B1ABE6_9ZZZZ</name>
<organism evidence="5">
    <name type="scientific">hydrothermal vent metagenome</name>
    <dbReference type="NCBI Taxonomy" id="652676"/>
    <lineage>
        <taxon>unclassified sequences</taxon>
        <taxon>metagenomes</taxon>
        <taxon>ecological metagenomes</taxon>
    </lineage>
</organism>
<dbReference type="GO" id="GO:0010420">
    <property type="term" value="F:polyprenyldihydroxybenzoate methyltransferase activity"/>
    <property type="evidence" value="ECO:0007669"/>
    <property type="project" value="InterPro"/>
</dbReference>
<evidence type="ECO:0000313" key="5">
    <source>
        <dbReference type="EMBL" id="VAX03076.1"/>
    </source>
</evidence>
<dbReference type="EC" id="2.1.1.64" evidence="5"/>